<evidence type="ECO:0000259" key="1">
    <source>
        <dbReference type="Pfam" id="PF13460"/>
    </source>
</evidence>
<dbReference type="InterPro" id="IPR016040">
    <property type="entry name" value="NAD(P)-bd_dom"/>
</dbReference>
<gene>
    <name evidence="2" type="ORF">GCM10023198_50750</name>
</gene>
<dbReference type="PANTHER" id="PTHR43355">
    <property type="entry name" value="FLAVIN REDUCTASE (NADPH)"/>
    <property type="match status" value="1"/>
</dbReference>
<sequence length="213" mass="23139">MNVTVFGATGAIGSLTVAELLDRGHTVTAYARNKSKVPATWGDRVRVVVGEMADAAAIDSAVAGADAVVSALGPVLTPGEQGHRLTEGTRHVLDAMQRHGVRRYVGHATPAVWDPRERPTWQTRLIRFLPKTFGRRAYEEIRGMTDPVLVSDLDWTIVRFIRPTDGPKLGRVRSGFFDTDKLGFAVTRADIAAFTAAQVDDDTYVGRAPVISN</sequence>
<keyword evidence="3" id="KW-1185">Reference proteome</keyword>
<organism evidence="2 3">
    <name type="scientific">Promicromonospora umidemergens</name>
    <dbReference type="NCBI Taxonomy" id="629679"/>
    <lineage>
        <taxon>Bacteria</taxon>
        <taxon>Bacillati</taxon>
        <taxon>Actinomycetota</taxon>
        <taxon>Actinomycetes</taxon>
        <taxon>Micrococcales</taxon>
        <taxon>Promicromonosporaceae</taxon>
        <taxon>Promicromonospora</taxon>
    </lineage>
</organism>
<dbReference type="InterPro" id="IPR036291">
    <property type="entry name" value="NAD(P)-bd_dom_sf"/>
</dbReference>
<dbReference type="SUPFAM" id="SSF51735">
    <property type="entry name" value="NAD(P)-binding Rossmann-fold domains"/>
    <property type="match status" value="1"/>
</dbReference>
<feature type="domain" description="NAD(P)-binding" evidence="1">
    <location>
        <begin position="7"/>
        <end position="201"/>
    </location>
</feature>
<protein>
    <submittedName>
        <fullName evidence="2">NAD(P)H-binding protein</fullName>
    </submittedName>
</protein>
<comment type="caution">
    <text evidence="2">The sequence shown here is derived from an EMBL/GenBank/DDBJ whole genome shotgun (WGS) entry which is preliminary data.</text>
</comment>
<dbReference type="PANTHER" id="PTHR43355:SF2">
    <property type="entry name" value="FLAVIN REDUCTASE (NADPH)"/>
    <property type="match status" value="1"/>
</dbReference>
<evidence type="ECO:0000313" key="3">
    <source>
        <dbReference type="Proteomes" id="UP001500843"/>
    </source>
</evidence>
<accession>A0ABP8Y6B3</accession>
<reference evidence="3" key="1">
    <citation type="journal article" date="2019" name="Int. J. Syst. Evol. Microbiol.">
        <title>The Global Catalogue of Microorganisms (GCM) 10K type strain sequencing project: providing services to taxonomists for standard genome sequencing and annotation.</title>
        <authorList>
            <consortium name="The Broad Institute Genomics Platform"/>
            <consortium name="The Broad Institute Genome Sequencing Center for Infectious Disease"/>
            <person name="Wu L."/>
            <person name="Ma J."/>
        </authorList>
    </citation>
    <scope>NUCLEOTIDE SEQUENCE [LARGE SCALE GENOMIC DNA]</scope>
    <source>
        <strain evidence="3">JCM 17975</strain>
    </source>
</reference>
<dbReference type="Pfam" id="PF13460">
    <property type="entry name" value="NAD_binding_10"/>
    <property type="match status" value="1"/>
</dbReference>
<dbReference type="RefSeq" id="WP_253869237.1">
    <property type="nucleotide sequence ID" value="NZ_BAABHM010000035.1"/>
</dbReference>
<dbReference type="EMBL" id="BAABHM010000035">
    <property type="protein sequence ID" value="GAA4720676.1"/>
    <property type="molecule type" value="Genomic_DNA"/>
</dbReference>
<dbReference type="InterPro" id="IPR051606">
    <property type="entry name" value="Polyketide_Oxido-like"/>
</dbReference>
<dbReference type="Gene3D" id="3.40.50.720">
    <property type="entry name" value="NAD(P)-binding Rossmann-like Domain"/>
    <property type="match status" value="1"/>
</dbReference>
<dbReference type="Proteomes" id="UP001500843">
    <property type="component" value="Unassembled WGS sequence"/>
</dbReference>
<evidence type="ECO:0000313" key="2">
    <source>
        <dbReference type="EMBL" id="GAA4720676.1"/>
    </source>
</evidence>
<proteinExistence type="predicted"/>
<name>A0ABP8Y6B3_9MICO</name>